<accession>A0AAU9LXH6</accession>
<dbReference type="AlphaFoldDB" id="A0AAU9LXH6"/>
<reference evidence="1 2" key="1">
    <citation type="submission" date="2022-01" db="EMBL/GenBank/DDBJ databases">
        <authorList>
            <person name="Xiong W."/>
            <person name="Schranz E."/>
        </authorList>
    </citation>
    <scope>NUCLEOTIDE SEQUENCE [LARGE SCALE GENOMIC DNA]</scope>
</reference>
<evidence type="ECO:0000313" key="2">
    <source>
        <dbReference type="Proteomes" id="UP001157418"/>
    </source>
</evidence>
<dbReference type="EMBL" id="CAKMRJ010000113">
    <property type="protein sequence ID" value="CAH1418277.1"/>
    <property type="molecule type" value="Genomic_DNA"/>
</dbReference>
<evidence type="ECO:0008006" key="3">
    <source>
        <dbReference type="Google" id="ProtNLM"/>
    </source>
</evidence>
<evidence type="ECO:0000313" key="1">
    <source>
        <dbReference type="EMBL" id="CAH1418277.1"/>
    </source>
</evidence>
<sequence length="72" mass="8770">MPANWEIIEGKCYMVWSLVTKERLKEVIYHEAFDHHVTYSIHYSATRKGFRNQINNLWWKKRKEDAPENQGF</sequence>
<dbReference type="Proteomes" id="UP001157418">
    <property type="component" value="Unassembled WGS sequence"/>
</dbReference>
<proteinExistence type="predicted"/>
<gene>
    <name evidence="1" type="ORF">LVIROSA_LOCUS5881</name>
</gene>
<organism evidence="1 2">
    <name type="scientific">Lactuca virosa</name>
    <dbReference type="NCBI Taxonomy" id="75947"/>
    <lineage>
        <taxon>Eukaryota</taxon>
        <taxon>Viridiplantae</taxon>
        <taxon>Streptophyta</taxon>
        <taxon>Embryophyta</taxon>
        <taxon>Tracheophyta</taxon>
        <taxon>Spermatophyta</taxon>
        <taxon>Magnoliopsida</taxon>
        <taxon>eudicotyledons</taxon>
        <taxon>Gunneridae</taxon>
        <taxon>Pentapetalae</taxon>
        <taxon>asterids</taxon>
        <taxon>campanulids</taxon>
        <taxon>Asterales</taxon>
        <taxon>Asteraceae</taxon>
        <taxon>Cichorioideae</taxon>
        <taxon>Cichorieae</taxon>
        <taxon>Lactucinae</taxon>
        <taxon>Lactuca</taxon>
    </lineage>
</organism>
<name>A0AAU9LXH6_9ASTR</name>
<protein>
    <recommendedName>
        <fullName evidence="3">Integrase zinc-binding domain-containing protein</fullName>
    </recommendedName>
</protein>
<comment type="caution">
    <text evidence="1">The sequence shown here is derived from an EMBL/GenBank/DDBJ whole genome shotgun (WGS) entry which is preliminary data.</text>
</comment>
<keyword evidence="2" id="KW-1185">Reference proteome</keyword>